<comment type="subcellular location">
    <subcellularLocation>
        <location evidence="1">Cell outer membrane</location>
    </subcellularLocation>
</comment>
<comment type="similarity">
    <text evidence="2">Belongs to the MipA/OmpV family.</text>
</comment>
<dbReference type="InterPro" id="IPR010583">
    <property type="entry name" value="MipA"/>
</dbReference>
<proteinExistence type="inferred from homology"/>
<evidence type="ECO:0000313" key="7">
    <source>
        <dbReference type="Proteomes" id="UP000443582"/>
    </source>
</evidence>
<protein>
    <submittedName>
        <fullName evidence="6">MipA/OmpV family protein</fullName>
    </submittedName>
</protein>
<dbReference type="EMBL" id="QDKL01000003">
    <property type="protein sequence ID" value="RZF20660.1"/>
    <property type="molecule type" value="Genomic_DNA"/>
</dbReference>
<evidence type="ECO:0000256" key="3">
    <source>
        <dbReference type="ARBA" id="ARBA00022729"/>
    </source>
</evidence>
<dbReference type="PANTHER" id="PTHR38776">
    <property type="entry name" value="MLTA-INTERACTING PROTEIN-RELATED"/>
    <property type="match status" value="1"/>
</dbReference>
<evidence type="ECO:0000256" key="5">
    <source>
        <dbReference type="ARBA" id="ARBA00023237"/>
    </source>
</evidence>
<gene>
    <name evidence="6" type="ORF">DAY19_11790</name>
</gene>
<keyword evidence="3" id="KW-0732">Signal</keyword>
<dbReference type="Pfam" id="PF06629">
    <property type="entry name" value="MipA"/>
    <property type="match status" value="1"/>
</dbReference>
<dbReference type="Proteomes" id="UP000443582">
    <property type="component" value="Unassembled WGS sequence"/>
</dbReference>
<keyword evidence="7" id="KW-1185">Reference proteome</keyword>
<evidence type="ECO:0000256" key="2">
    <source>
        <dbReference type="ARBA" id="ARBA00005722"/>
    </source>
</evidence>
<reference evidence="7" key="1">
    <citation type="journal article" date="2019" name="Int. J. Syst. Evol. Microbiol.">
        <title>Halobacteriovorax valvorus sp. nov., a novel prokaryotic predator isolated from coastal seawater of China.</title>
        <authorList>
            <person name="Chen M.-X."/>
        </authorList>
    </citation>
    <scope>NUCLEOTIDE SEQUENCE [LARGE SCALE GENOMIC DNA]</scope>
    <source>
        <strain evidence="7">BL9</strain>
    </source>
</reference>
<comment type="caution">
    <text evidence="6">The sequence shown here is derived from an EMBL/GenBank/DDBJ whole genome shotgun (WGS) entry which is preliminary data.</text>
</comment>
<keyword evidence="4" id="KW-0472">Membrane</keyword>
<dbReference type="PANTHER" id="PTHR38776:SF1">
    <property type="entry name" value="MLTA-INTERACTING PROTEIN-RELATED"/>
    <property type="match status" value="1"/>
</dbReference>
<accession>A0ABY0IDW0</accession>
<evidence type="ECO:0000256" key="1">
    <source>
        <dbReference type="ARBA" id="ARBA00004442"/>
    </source>
</evidence>
<sequence>MRICLPSSKETLFKFIKLLIIGPALFGQALVFSNGRTDRIDNLEKQRSKRPEPTNQIGLGSSISTSLYKVGDSFDIPVVPSITYNYKRFSFRGVAASFKLLPLTRLTLKPDFNKVEAEKGTYNEGLRERNRSLDLGLSFLLPSKWFMTRFSYERDISGRSEANKYSVSVSKAFQFEPWKGEKISLLPGISYSQHSKEWSRYYFGVTDTEARADRPKYTPEDSHQWTLRLIGNYPITEKYVLNTFYSYTVFSSAVEDSPLTKRGYRSSIFFGLNYILGKSTR</sequence>
<keyword evidence="5" id="KW-0998">Cell outer membrane</keyword>
<dbReference type="RefSeq" id="WP_115362704.1">
    <property type="nucleotide sequence ID" value="NZ_QDKL01000003.1"/>
</dbReference>
<name>A0ABY0IDW0_9BACT</name>
<organism evidence="6 7">
    <name type="scientific">Halobacteriovorax vibrionivorans</name>
    <dbReference type="NCBI Taxonomy" id="2152716"/>
    <lineage>
        <taxon>Bacteria</taxon>
        <taxon>Pseudomonadati</taxon>
        <taxon>Bdellovibrionota</taxon>
        <taxon>Bacteriovoracia</taxon>
        <taxon>Bacteriovoracales</taxon>
        <taxon>Halobacteriovoraceae</taxon>
        <taxon>Halobacteriovorax</taxon>
    </lineage>
</organism>
<evidence type="ECO:0000256" key="4">
    <source>
        <dbReference type="ARBA" id="ARBA00023136"/>
    </source>
</evidence>
<evidence type="ECO:0000313" key="6">
    <source>
        <dbReference type="EMBL" id="RZF20660.1"/>
    </source>
</evidence>